<keyword evidence="2" id="KW-1185">Reference proteome</keyword>
<protein>
    <submittedName>
        <fullName evidence="1">Uncharacterized protein</fullName>
    </submittedName>
</protein>
<name>A0A7D5YWC1_9HYPO</name>
<sequence>MGRIALCAMHALQTDWKDGAKCDSSACMHTVRRIWHHAMATPPLHHLLPADAKRQPDCRMTQVNGWQQNANLLCIPWRPEEPVYKVKYTHNASLPDELKPATRYFYIHACA</sequence>
<proteinExistence type="predicted"/>
<dbReference type="GeneID" id="90968060"/>
<gene>
    <name evidence="1" type="ORF">G6M90_00g082420</name>
</gene>
<evidence type="ECO:0000313" key="1">
    <source>
        <dbReference type="EMBL" id="QLI71842.1"/>
    </source>
</evidence>
<dbReference type="AlphaFoldDB" id="A0A7D5YWC1"/>
<reference evidence="1 2" key="1">
    <citation type="submission" date="2020-07" db="EMBL/GenBank/DDBJ databases">
        <title>Telomere length de novo assembly of all 7 chromosomes of the fungus, Metarhizium brunneum, using a novel assembly pipeline.</title>
        <authorList>
            <person name="Saud z."/>
            <person name="Kortsinoglou A."/>
            <person name="Kouvelis V.N."/>
            <person name="Butt T.M."/>
        </authorList>
    </citation>
    <scope>NUCLEOTIDE SEQUENCE [LARGE SCALE GENOMIC DNA]</scope>
    <source>
        <strain evidence="1 2">4556</strain>
    </source>
</reference>
<dbReference type="EMBL" id="CP058936">
    <property type="protein sequence ID" value="QLI71842.1"/>
    <property type="molecule type" value="Genomic_DNA"/>
</dbReference>
<dbReference type="Proteomes" id="UP000510686">
    <property type="component" value="Chromosome 5"/>
</dbReference>
<dbReference type="KEGG" id="mbrn:90968060"/>
<evidence type="ECO:0000313" key="2">
    <source>
        <dbReference type="Proteomes" id="UP000510686"/>
    </source>
</evidence>
<accession>A0A7D5YWC1</accession>
<organism evidence="1 2">
    <name type="scientific">Metarhizium brunneum</name>
    <dbReference type="NCBI Taxonomy" id="500148"/>
    <lineage>
        <taxon>Eukaryota</taxon>
        <taxon>Fungi</taxon>
        <taxon>Dikarya</taxon>
        <taxon>Ascomycota</taxon>
        <taxon>Pezizomycotina</taxon>
        <taxon>Sordariomycetes</taxon>
        <taxon>Hypocreomycetidae</taxon>
        <taxon>Hypocreales</taxon>
        <taxon>Clavicipitaceae</taxon>
        <taxon>Metarhizium</taxon>
    </lineage>
</organism>
<dbReference type="RefSeq" id="XP_065987333.1">
    <property type="nucleotide sequence ID" value="XM_066131201.1"/>
</dbReference>